<dbReference type="PANTHER" id="PTHR10383:SF63">
    <property type="entry name" value="OS01G0179800 PROTEIN"/>
    <property type="match status" value="1"/>
</dbReference>
<reference evidence="6" key="2">
    <citation type="submission" date="2015-06" db="UniProtKB">
        <authorList>
            <consortium name="EnsemblPlants"/>
        </authorList>
    </citation>
    <scope>IDENTIFICATION</scope>
</reference>
<keyword evidence="4" id="KW-1133">Transmembrane helix</keyword>
<evidence type="ECO:0000256" key="3">
    <source>
        <dbReference type="ARBA" id="ARBA00022692"/>
    </source>
</evidence>
<evidence type="ECO:0000256" key="1">
    <source>
        <dbReference type="ARBA" id="ARBA00004141"/>
    </source>
</evidence>
<dbReference type="AlphaFoldDB" id="A0A0E0PYG1"/>
<sequence>MTAPRCPFSLLSAVAAKEARDAAADRGDRGARGERCVVVAVEETCYAWAAEPDDGELFFYVMFLSTVRTRKTHDRRNSWHSEWWPAKIVLWMGFTVVPFFLPPPLIQLYGKVAHFGAGLHDGNRNKLKLKDEFVLLGCWQLRSKASLCAINKLQRIGLIMIIKELK</sequence>
<reference evidence="7" key="1">
    <citation type="submission" date="2013-06" db="EMBL/GenBank/DDBJ databases">
        <authorList>
            <person name="Zhao Q."/>
        </authorList>
    </citation>
    <scope>NUCLEOTIDE SEQUENCE</scope>
    <source>
        <strain evidence="7">cv. W1943</strain>
    </source>
</reference>
<protein>
    <submittedName>
        <fullName evidence="6">Uncharacterized protein</fullName>
    </submittedName>
</protein>
<keyword evidence="5" id="KW-0472">Membrane</keyword>
<organism evidence="6 7">
    <name type="scientific">Oryza rufipogon</name>
    <name type="common">Brownbeard rice</name>
    <name type="synonym">Asian wild rice</name>
    <dbReference type="NCBI Taxonomy" id="4529"/>
    <lineage>
        <taxon>Eukaryota</taxon>
        <taxon>Viridiplantae</taxon>
        <taxon>Streptophyta</taxon>
        <taxon>Embryophyta</taxon>
        <taxon>Tracheophyta</taxon>
        <taxon>Spermatophyta</taxon>
        <taxon>Magnoliopsida</taxon>
        <taxon>Liliopsida</taxon>
        <taxon>Poales</taxon>
        <taxon>Poaceae</taxon>
        <taxon>BOP clade</taxon>
        <taxon>Oryzoideae</taxon>
        <taxon>Oryzeae</taxon>
        <taxon>Oryzinae</taxon>
        <taxon>Oryza</taxon>
    </lineage>
</organism>
<keyword evidence="7" id="KW-1185">Reference proteome</keyword>
<comment type="similarity">
    <text evidence="2">Belongs to the TDE1 family.</text>
</comment>
<evidence type="ECO:0000313" key="6">
    <source>
        <dbReference type="EnsemblPlants" id="ORUFI06G17390.2"/>
    </source>
</evidence>
<dbReference type="PANTHER" id="PTHR10383">
    <property type="entry name" value="SERINE INCORPORATOR"/>
    <property type="match status" value="1"/>
</dbReference>
<accession>A0A0E0PYG1</accession>
<dbReference type="Gramene" id="ORUFI06G17390.2">
    <property type="protein sequence ID" value="ORUFI06G17390.2"/>
    <property type="gene ID" value="ORUFI06G17390"/>
</dbReference>
<keyword evidence="3" id="KW-0812">Transmembrane</keyword>
<dbReference type="EnsemblPlants" id="ORUFI06G17390.2">
    <property type="protein sequence ID" value="ORUFI06G17390.2"/>
    <property type="gene ID" value="ORUFI06G17390"/>
</dbReference>
<evidence type="ECO:0000313" key="7">
    <source>
        <dbReference type="Proteomes" id="UP000008022"/>
    </source>
</evidence>
<evidence type="ECO:0000256" key="2">
    <source>
        <dbReference type="ARBA" id="ARBA00006665"/>
    </source>
</evidence>
<comment type="subcellular location">
    <subcellularLocation>
        <location evidence="1">Membrane</location>
        <topology evidence="1">Multi-pass membrane protein</topology>
    </subcellularLocation>
</comment>
<dbReference type="InterPro" id="IPR005016">
    <property type="entry name" value="TDE1/TMS"/>
</dbReference>
<dbReference type="Proteomes" id="UP000008022">
    <property type="component" value="Unassembled WGS sequence"/>
</dbReference>
<dbReference type="Pfam" id="PF03348">
    <property type="entry name" value="Serinc"/>
    <property type="match status" value="1"/>
</dbReference>
<evidence type="ECO:0000256" key="4">
    <source>
        <dbReference type="ARBA" id="ARBA00022989"/>
    </source>
</evidence>
<name>A0A0E0PYG1_ORYRU</name>
<proteinExistence type="inferred from homology"/>
<dbReference type="HOGENOM" id="CLU_1605395_0_0_1"/>
<evidence type="ECO:0000256" key="5">
    <source>
        <dbReference type="ARBA" id="ARBA00023136"/>
    </source>
</evidence>
<dbReference type="GO" id="GO:0016020">
    <property type="term" value="C:membrane"/>
    <property type="evidence" value="ECO:0007669"/>
    <property type="project" value="UniProtKB-SubCell"/>
</dbReference>